<feature type="transmembrane region" description="Helical" evidence="1">
    <location>
        <begin position="70"/>
        <end position="89"/>
    </location>
</feature>
<organism evidence="2 3">
    <name type="scientific">Megaselia scalaris</name>
    <name type="common">Humpbacked fly</name>
    <name type="synonym">Phora scalaris</name>
    <dbReference type="NCBI Taxonomy" id="36166"/>
    <lineage>
        <taxon>Eukaryota</taxon>
        <taxon>Metazoa</taxon>
        <taxon>Ecdysozoa</taxon>
        <taxon>Arthropoda</taxon>
        <taxon>Hexapoda</taxon>
        <taxon>Insecta</taxon>
        <taxon>Pterygota</taxon>
        <taxon>Neoptera</taxon>
        <taxon>Endopterygota</taxon>
        <taxon>Diptera</taxon>
        <taxon>Brachycera</taxon>
        <taxon>Muscomorpha</taxon>
        <taxon>Platypezoidea</taxon>
        <taxon>Phoridae</taxon>
        <taxon>Megaseliini</taxon>
        <taxon>Megaselia</taxon>
    </lineage>
</organism>
<proteinExistence type="predicted"/>
<accession>T1GEA8</accession>
<evidence type="ECO:0000313" key="2">
    <source>
        <dbReference type="EnsemblMetazoa" id="MESCA001666-PA"/>
    </source>
</evidence>
<dbReference type="EnsemblMetazoa" id="MESCA001666-RA">
    <property type="protein sequence ID" value="MESCA001666-PA"/>
    <property type="gene ID" value="MESCA001666"/>
</dbReference>
<feature type="transmembrane region" description="Helical" evidence="1">
    <location>
        <begin position="109"/>
        <end position="129"/>
    </location>
</feature>
<sequence>MQEFIDSVFCTEFVIDGNSEIKLGNGYYDPGSKYFYLCTLKLKELYFIPLERNEVLLVYLFIKVSLNSSLGSSISGFVVFGVAVWTLFWKFKYVCLMTTPTYSFGVYGFGIAGALAIFGGFLGCCGIYYEKRVVICMNNRLN</sequence>
<dbReference type="HOGENOM" id="CLU_1817997_0_0_1"/>
<evidence type="ECO:0000313" key="3">
    <source>
        <dbReference type="Proteomes" id="UP000015102"/>
    </source>
</evidence>
<protein>
    <submittedName>
        <fullName evidence="2">Uncharacterized protein</fullName>
    </submittedName>
</protein>
<reference evidence="2" key="2">
    <citation type="submission" date="2015-06" db="UniProtKB">
        <authorList>
            <consortium name="EnsemblMetazoa"/>
        </authorList>
    </citation>
    <scope>IDENTIFICATION</scope>
</reference>
<keyword evidence="1" id="KW-1133">Transmembrane helix</keyword>
<keyword evidence="1" id="KW-0812">Transmembrane</keyword>
<dbReference type="EMBL" id="CAQQ02393060">
    <property type="status" value="NOT_ANNOTATED_CDS"/>
    <property type="molecule type" value="Genomic_DNA"/>
</dbReference>
<dbReference type="AlphaFoldDB" id="T1GEA8"/>
<keyword evidence="1" id="KW-0472">Membrane</keyword>
<dbReference type="STRING" id="36166.T1GEA8"/>
<dbReference type="Proteomes" id="UP000015102">
    <property type="component" value="Unassembled WGS sequence"/>
</dbReference>
<reference evidence="3" key="1">
    <citation type="submission" date="2013-02" db="EMBL/GenBank/DDBJ databases">
        <authorList>
            <person name="Hughes D."/>
        </authorList>
    </citation>
    <scope>NUCLEOTIDE SEQUENCE</scope>
    <source>
        <strain>Durham</strain>
        <strain evidence="3">NC isolate 2 -- Noor lab</strain>
    </source>
</reference>
<name>T1GEA8_MEGSC</name>
<evidence type="ECO:0000256" key="1">
    <source>
        <dbReference type="SAM" id="Phobius"/>
    </source>
</evidence>
<keyword evidence="3" id="KW-1185">Reference proteome</keyword>